<protein>
    <submittedName>
        <fullName evidence="1">Uncharacterized protein</fullName>
    </submittedName>
</protein>
<name>A0A833L0L7_UNCSA</name>
<organism evidence="1 2">
    <name type="scientific">Candidatus Saganbacteria bacterium</name>
    <dbReference type="NCBI Taxonomy" id="2575572"/>
    <lineage>
        <taxon>Bacteria</taxon>
        <taxon>Bacillati</taxon>
        <taxon>Saganbacteria</taxon>
    </lineage>
</organism>
<evidence type="ECO:0000313" key="1">
    <source>
        <dbReference type="EMBL" id="KAF0133829.1"/>
    </source>
</evidence>
<dbReference type="EMBL" id="WPAF01000017">
    <property type="protein sequence ID" value="KAF0133829.1"/>
    <property type="molecule type" value="Genomic_DNA"/>
</dbReference>
<gene>
    <name evidence="1" type="ORF">FD145_1039</name>
</gene>
<dbReference type="AlphaFoldDB" id="A0A833L0L7"/>
<comment type="caution">
    <text evidence="1">The sequence shown here is derived from an EMBL/GenBank/DDBJ whole genome shotgun (WGS) entry which is preliminary data.</text>
</comment>
<accession>A0A833L0L7</accession>
<reference evidence="1 2" key="1">
    <citation type="submission" date="2019-12" db="EMBL/GenBank/DDBJ databases">
        <authorList>
            <person name="Wolfe R."/>
            <person name="Danczak R."/>
            <person name="Wilkins M."/>
        </authorList>
    </citation>
    <scope>NUCLEOTIDE SEQUENCE [LARGE SCALE GENOMIC DNA]</scope>
    <source>
        <strain evidence="1">X2_MaxBin.013</strain>
    </source>
</reference>
<evidence type="ECO:0000313" key="2">
    <source>
        <dbReference type="Proteomes" id="UP000488506"/>
    </source>
</evidence>
<sequence>MGAPVPPGVPSILGHFWEYTKKQAKKFAQYLTNPEKGEEELLKAVVRDFKKEGRG</sequence>
<proteinExistence type="predicted"/>
<dbReference type="Proteomes" id="UP000488506">
    <property type="component" value="Unassembled WGS sequence"/>
</dbReference>